<dbReference type="AlphaFoldDB" id="A0A9P0QTA3"/>
<dbReference type="SMART" id="SM00365">
    <property type="entry name" value="LRR_SD22"/>
    <property type="match status" value="6"/>
</dbReference>
<keyword evidence="5" id="KW-1185">Reference proteome</keyword>
<gene>
    <name evidence="4" type="ORF">CLIB1423_17S02652</name>
</gene>
<evidence type="ECO:0000256" key="1">
    <source>
        <dbReference type="ARBA" id="ARBA00022614"/>
    </source>
</evidence>
<evidence type="ECO:0000313" key="5">
    <source>
        <dbReference type="Proteomes" id="UP000837801"/>
    </source>
</evidence>
<dbReference type="PANTHER" id="PTHR45712">
    <property type="entry name" value="AGAP008170-PA"/>
    <property type="match status" value="1"/>
</dbReference>
<dbReference type="InterPro" id="IPR001810">
    <property type="entry name" value="F-box_dom"/>
</dbReference>
<dbReference type="PANTHER" id="PTHR45712:SF22">
    <property type="entry name" value="INSULIN-LIKE GROWTH FACTOR-BINDING PROTEIN COMPLEX ACID LABILE SUBUNIT"/>
    <property type="match status" value="1"/>
</dbReference>
<evidence type="ECO:0000313" key="4">
    <source>
        <dbReference type="EMBL" id="CAH2354594.1"/>
    </source>
</evidence>
<dbReference type="Gene3D" id="3.80.10.10">
    <property type="entry name" value="Ribonuclease Inhibitor"/>
    <property type="match status" value="3"/>
</dbReference>
<dbReference type="OrthoDB" id="676979at2759"/>
<dbReference type="SUPFAM" id="SSF52058">
    <property type="entry name" value="L domain-like"/>
    <property type="match status" value="1"/>
</dbReference>
<sequence>MSFNSLPDEIIEHILSFIPPDDLYDHFFRSSLSSPSPLPSPSLARADEYSNILKMIYSRIFGSKMIVKNKAQKVRESSYRPPNISIQPSSLHRDSIDSNVAKRNLSTFEIVDFHDAYSILIQLITFNMNTAIIVFPREINFIFFVANYWDEELELFGKLLEVLAFDNYYFKEDAIPKINVEIRYAMASDSIESAARNNKILRRIESLREKMNKITIVNFYSPNQLQLKMRDRELYNFHILSPSKFRNLTDIHLINNGITGSFRQDLRTTAPNLRVLDIRSNNVTSLIDLHLPLSIVEFSCSSNTLTSLNGPNYAELHKMEILNASINAISNIDDLIFPPFLKTLKLDYNSIDSISSEVEFPPTLSTLSLSKNYNLNDFTNITLPTSLKELYLDENNIKALPVDFFSSNSSLKVLSLKGNNIDDLDDLGLLPPQLTQLSLDDNEIDYFNWNIILMLNNLEELSMSSIGLISIEHSDSAVNTTAALLPPNLKKLDFSSNQIVSIAPLFRSPFSKIAELKLNENKLETFQLSPHVASNVTFLDLSHNMISSLGDIEFKSFHNLQHLSLSGLKLIEPIDDQFLTQLLPCSNSLVELDLSDISSVVCRDFNCNNGVNKQKTWCARCTDAFYELNADFSKFKQLSVLHLNGNKFSRIGSKTKFSDGLDLMAIDSTLINTEYEGQFKQVDGFFIPVSRRATKSEAKWYKYCKPTLTMEVQTSEKT</sequence>
<dbReference type="EMBL" id="CAKXYY010000017">
    <property type="protein sequence ID" value="CAH2354594.1"/>
    <property type="molecule type" value="Genomic_DNA"/>
</dbReference>
<evidence type="ECO:0000256" key="2">
    <source>
        <dbReference type="ARBA" id="ARBA00022737"/>
    </source>
</evidence>
<feature type="domain" description="F-box" evidence="3">
    <location>
        <begin position="1"/>
        <end position="24"/>
    </location>
</feature>
<dbReference type="PROSITE" id="PS51450">
    <property type="entry name" value="LRR"/>
    <property type="match status" value="5"/>
</dbReference>
<evidence type="ECO:0000259" key="3">
    <source>
        <dbReference type="PROSITE" id="PS50181"/>
    </source>
</evidence>
<reference evidence="4" key="1">
    <citation type="submission" date="2022-03" db="EMBL/GenBank/DDBJ databases">
        <authorList>
            <person name="Legras J.-L."/>
            <person name="Devillers H."/>
            <person name="Grondin C."/>
        </authorList>
    </citation>
    <scope>NUCLEOTIDE SEQUENCE</scope>
    <source>
        <strain evidence="4">CLIB 1423</strain>
    </source>
</reference>
<dbReference type="PROSITE" id="PS50181">
    <property type="entry name" value="FBOX"/>
    <property type="match status" value="1"/>
</dbReference>
<comment type="caution">
    <text evidence="4">The sequence shown here is derived from an EMBL/GenBank/DDBJ whole genome shotgun (WGS) entry which is preliminary data.</text>
</comment>
<dbReference type="InterPro" id="IPR001611">
    <property type="entry name" value="Leu-rich_rpt"/>
</dbReference>
<dbReference type="SMART" id="SM00369">
    <property type="entry name" value="LRR_TYP"/>
    <property type="match status" value="5"/>
</dbReference>
<dbReference type="InterPro" id="IPR003591">
    <property type="entry name" value="Leu-rich_rpt_typical-subtyp"/>
</dbReference>
<protein>
    <recommendedName>
        <fullName evidence="3">F-box domain-containing protein</fullName>
    </recommendedName>
</protein>
<keyword evidence="2" id="KW-0677">Repeat</keyword>
<name>A0A9P0QTA3_9ASCO</name>
<accession>A0A9P0QTA3</accession>
<proteinExistence type="predicted"/>
<dbReference type="Proteomes" id="UP000837801">
    <property type="component" value="Unassembled WGS sequence"/>
</dbReference>
<dbReference type="Pfam" id="PF13855">
    <property type="entry name" value="LRR_8"/>
    <property type="match status" value="1"/>
</dbReference>
<dbReference type="InterPro" id="IPR032675">
    <property type="entry name" value="LRR_dom_sf"/>
</dbReference>
<keyword evidence="1" id="KW-0433">Leucine-rich repeat</keyword>
<organism evidence="4 5">
    <name type="scientific">[Candida] railenensis</name>
    <dbReference type="NCBI Taxonomy" id="45579"/>
    <lineage>
        <taxon>Eukaryota</taxon>
        <taxon>Fungi</taxon>
        <taxon>Dikarya</taxon>
        <taxon>Ascomycota</taxon>
        <taxon>Saccharomycotina</taxon>
        <taxon>Pichiomycetes</taxon>
        <taxon>Debaryomycetaceae</taxon>
        <taxon>Kurtzmaniella</taxon>
    </lineage>
</organism>
<dbReference type="InterPro" id="IPR050333">
    <property type="entry name" value="SLRP"/>
</dbReference>
<dbReference type="SMART" id="SM00364">
    <property type="entry name" value="LRR_BAC"/>
    <property type="match status" value="4"/>
</dbReference>